<organism evidence="2 3">
    <name type="scientific">Hibiscus sabdariffa</name>
    <name type="common">roselle</name>
    <dbReference type="NCBI Taxonomy" id="183260"/>
    <lineage>
        <taxon>Eukaryota</taxon>
        <taxon>Viridiplantae</taxon>
        <taxon>Streptophyta</taxon>
        <taxon>Embryophyta</taxon>
        <taxon>Tracheophyta</taxon>
        <taxon>Spermatophyta</taxon>
        <taxon>Magnoliopsida</taxon>
        <taxon>eudicotyledons</taxon>
        <taxon>Gunneridae</taxon>
        <taxon>Pentapetalae</taxon>
        <taxon>rosids</taxon>
        <taxon>malvids</taxon>
        <taxon>Malvales</taxon>
        <taxon>Malvaceae</taxon>
        <taxon>Malvoideae</taxon>
        <taxon>Hibiscus</taxon>
    </lineage>
</organism>
<evidence type="ECO:0000313" key="3">
    <source>
        <dbReference type="Proteomes" id="UP001472677"/>
    </source>
</evidence>
<protein>
    <submittedName>
        <fullName evidence="2">Uncharacterized protein</fullName>
    </submittedName>
</protein>
<dbReference type="EMBL" id="JBBPBM010000019">
    <property type="protein sequence ID" value="KAK8554391.1"/>
    <property type="molecule type" value="Genomic_DNA"/>
</dbReference>
<comment type="caution">
    <text evidence="2">The sequence shown here is derived from an EMBL/GenBank/DDBJ whole genome shotgun (WGS) entry which is preliminary data.</text>
</comment>
<name>A0ABR2E8R3_9ROSI</name>
<proteinExistence type="predicted"/>
<accession>A0ABR2E8R3</accession>
<reference evidence="2 3" key="1">
    <citation type="journal article" date="2024" name="G3 (Bethesda)">
        <title>Genome assembly of Hibiscus sabdariffa L. provides insights into metabolisms of medicinal natural products.</title>
        <authorList>
            <person name="Kim T."/>
        </authorList>
    </citation>
    <scope>NUCLEOTIDE SEQUENCE [LARGE SCALE GENOMIC DNA]</scope>
    <source>
        <strain evidence="2">TK-2024</strain>
        <tissue evidence="2">Old leaves</tissue>
    </source>
</reference>
<feature type="region of interest" description="Disordered" evidence="1">
    <location>
        <begin position="1"/>
        <end position="29"/>
    </location>
</feature>
<feature type="compositionally biased region" description="Polar residues" evidence="1">
    <location>
        <begin position="1"/>
        <end position="14"/>
    </location>
</feature>
<sequence>MNAATGSNDVSCLNATGGPNDGSGLNEEEEMVAIKKKSRLVEELRPDVVPKEIVHISIKENEDLRGLGSREETSYLDSTDVGSYEIDSDGDIICKNSGKAFFYASTVEL</sequence>
<gene>
    <name evidence="2" type="ORF">V6N12_031355</name>
</gene>
<evidence type="ECO:0000256" key="1">
    <source>
        <dbReference type="SAM" id="MobiDB-lite"/>
    </source>
</evidence>
<dbReference type="Proteomes" id="UP001472677">
    <property type="component" value="Unassembled WGS sequence"/>
</dbReference>
<evidence type="ECO:0000313" key="2">
    <source>
        <dbReference type="EMBL" id="KAK8554391.1"/>
    </source>
</evidence>
<keyword evidence="3" id="KW-1185">Reference proteome</keyword>